<dbReference type="GO" id="GO:0005634">
    <property type="term" value="C:nucleus"/>
    <property type="evidence" value="ECO:0007669"/>
    <property type="project" value="TreeGrafter"/>
</dbReference>
<dbReference type="PANTHER" id="PTHR13082">
    <property type="entry name" value="SAP18"/>
    <property type="match status" value="1"/>
</dbReference>
<feature type="region of interest" description="Disordered" evidence="2">
    <location>
        <begin position="90"/>
        <end position="144"/>
    </location>
</feature>
<dbReference type="InterPro" id="IPR010516">
    <property type="entry name" value="SAP18"/>
</dbReference>
<gene>
    <name evidence="3" type="ORF">EV356DRAFT_526741</name>
</gene>
<protein>
    <recommendedName>
        <fullName evidence="5">Sin3-associated polypeptide Sap18</fullName>
    </recommendedName>
</protein>
<dbReference type="AlphaFoldDB" id="A0A6A6GYC1"/>
<dbReference type="InterPro" id="IPR042534">
    <property type="entry name" value="SAP18_sf"/>
</dbReference>
<feature type="region of interest" description="Disordered" evidence="2">
    <location>
        <begin position="172"/>
        <end position="267"/>
    </location>
</feature>
<evidence type="ECO:0000256" key="2">
    <source>
        <dbReference type="SAM" id="MobiDB-lite"/>
    </source>
</evidence>
<dbReference type="EMBL" id="ML991841">
    <property type="protein sequence ID" value="KAF2230470.1"/>
    <property type="molecule type" value="Genomic_DNA"/>
</dbReference>
<feature type="compositionally biased region" description="Gly residues" evidence="2">
    <location>
        <begin position="211"/>
        <end position="224"/>
    </location>
</feature>
<dbReference type="Proteomes" id="UP000800092">
    <property type="component" value="Unassembled WGS sequence"/>
</dbReference>
<dbReference type="PANTHER" id="PTHR13082:SF0">
    <property type="entry name" value="HISTONE DEACETYLASE COMPLEX SUBUNIT SAP18"/>
    <property type="match status" value="1"/>
</dbReference>
<reference evidence="3" key="1">
    <citation type="journal article" date="2020" name="Stud. Mycol.">
        <title>101 Dothideomycetes genomes: a test case for predicting lifestyles and emergence of pathogens.</title>
        <authorList>
            <person name="Haridas S."/>
            <person name="Albert R."/>
            <person name="Binder M."/>
            <person name="Bloem J."/>
            <person name="Labutti K."/>
            <person name="Salamov A."/>
            <person name="Andreopoulos B."/>
            <person name="Baker S."/>
            <person name="Barry K."/>
            <person name="Bills G."/>
            <person name="Bluhm B."/>
            <person name="Cannon C."/>
            <person name="Castanera R."/>
            <person name="Culley D."/>
            <person name="Daum C."/>
            <person name="Ezra D."/>
            <person name="Gonzalez J."/>
            <person name="Henrissat B."/>
            <person name="Kuo A."/>
            <person name="Liang C."/>
            <person name="Lipzen A."/>
            <person name="Lutzoni F."/>
            <person name="Magnuson J."/>
            <person name="Mondo S."/>
            <person name="Nolan M."/>
            <person name="Ohm R."/>
            <person name="Pangilinan J."/>
            <person name="Park H.-J."/>
            <person name="Ramirez L."/>
            <person name="Alfaro M."/>
            <person name="Sun H."/>
            <person name="Tritt A."/>
            <person name="Yoshinaga Y."/>
            <person name="Zwiers L.-H."/>
            <person name="Turgeon B."/>
            <person name="Goodwin S."/>
            <person name="Spatafora J."/>
            <person name="Crous P."/>
            <person name="Grigoriev I."/>
        </authorList>
    </citation>
    <scope>NUCLEOTIDE SEQUENCE</scope>
    <source>
        <strain evidence="3">Tuck. ex Michener</strain>
    </source>
</reference>
<feature type="compositionally biased region" description="Gly residues" evidence="2">
    <location>
        <begin position="188"/>
        <end position="203"/>
    </location>
</feature>
<comment type="similarity">
    <text evidence="1">Belongs to the SAP18 family.</text>
</comment>
<feature type="compositionally biased region" description="Basic and acidic residues" evidence="2">
    <location>
        <begin position="134"/>
        <end position="144"/>
    </location>
</feature>
<dbReference type="OrthoDB" id="440566at2759"/>
<evidence type="ECO:0000256" key="1">
    <source>
        <dbReference type="ARBA" id="ARBA00009143"/>
    </source>
</evidence>
<evidence type="ECO:0000313" key="3">
    <source>
        <dbReference type="EMBL" id="KAF2230470.1"/>
    </source>
</evidence>
<proteinExistence type="inferred from homology"/>
<name>A0A6A6GYC1_VIRVR</name>
<evidence type="ECO:0008006" key="5">
    <source>
        <dbReference type="Google" id="ProtNLM"/>
    </source>
</evidence>
<organism evidence="3 4">
    <name type="scientific">Viridothelium virens</name>
    <name type="common">Speckled blister lichen</name>
    <name type="synonym">Trypethelium virens</name>
    <dbReference type="NCBI Taxonomy" id="1048519"/>
    <lineage>
        <taxon>Eukaryota</taxon>
        <taxon>Fungi</taxon>
        <taxon>Dikarya</taxon>
        <taxon>Ascomycota</taxon>
        <taxon>Pezizomycotina</taxon>
        <taxon>Dothideomycetes</taxon>
        <taxon>Dothideomycetes incertae sedis</taxon>
        <taxon>Trypetheliales</taxon>
        <taxon>Trypetheliaceae</taxon>
        <taxon>Viridothelium</taxon>
    </lineage>
</organism>
<dbReference type="Pfam" id="PF06487">
    <property type="entry name" value="SAP18"/>
    <property type="match status" value="1"/>
</dbReference>
<evidence type="ECO:0000313" key="4">
    <source>
        <dbReference type="Proteomes" id="UP000800092"/>
    </source>
</evidence>
<keyword evidence="4" id="KW-1185">Reference proteome</keyword>
<sequence>MSNQGGPKIDRQTTTPFLLRLCYRNGSFHRPDEFPTLPSHPTPSHLQIYTWQSCTLRELTALLTSALPSNILPSPLIGTRLAYRLIYQDTSQPNRPGPGRYLPKDIGNVVIGAGGPGTSGDDHDDDGPANGEQPRSRDAERLEGDAEKTLQDARFVIGDYVCVAILPPLANGAVAAPPPPAGASSYGGSRGGRGDFGGGGRGGMPPPRENGYGGGGFRGRGPPRGGYSMERGGFPSGEWRRGERLPDGSSGGGGGGYGRGRGRGRGY</sequence>
<feature type="compositionally biased region" description="Gly residues" evidence="2">
    <location>
        <begin position="249"/>
        <end position="259"/>
    </location>
</feature>
<accession>A0A6A6GYC1</accession>
<dbReference type="Gene3D" id="3.10.20.550">
    <property type="entry name" value="ASAP complex, SAP18 subunit"/>
    <property type="match status" value="1"/>
</dbReference>